<dbReference type="InterPro" id="IPR000873">
    <property type="entry name" value="AMP-dep_synth/lig_dom"/>
</dbReference>
<evidence type="ECO:0000313" key="6">
    <source>
        <dbReference type="Proteomes" id="UP000656881"/>
    </source>
</evidence>
<dbReference type="PANTHER" id="PTHR43201:SF5">
    <property type="entry name" value="MEDIUM-CHAIN ACYL-COA LIGASE ACSF2, MITOCHONDRIAL"/>
    <property type="match status" value="1"/>
</dbReference>
<feature type="domain" description="AMP-dependent synthetase/ligase" evidence="3">
    <location>
        <begin position="59"/>
        <end position="415"/>
    </location>
</feature>
<keyword evidence="2" id="KW-0436">Ligase</keyword>
<evidence type="ECO:0000259" key="3">
    <source>
        <dbReference type="Pfam" id="PF00501"/>
    </source>
</evidence>
<dbReference type="Gene3D" id="3.40.50.12780">
    <property type="entry name" value="N-terminal domain of ligase-like"/>
    <property type="match status" value="1"/>
</dbReference>
<dbReference type="InterPro" id="IPR042099">
    <property type="entry name" value="ANL_N_sf"/>
</dbReference>
<dbReference type="InterPro" id="IPR020845">
    <property type="entry name" value="AMP-binding_CS"/>
</dbReference>
<dbReference type="PROSITE" id="PS00455">
    <property type="entry name" value="AMP_BINDING"/>
    <property type="match status" value="1"/>
</dbReference>
<dbReference type="Proteomes" id="UP000656881">
    <property type="component" value="Unassembled WGS sequence"/>
</dbReference>
<dbReference type="InterPro" id="IPR045851">
    <property type="entry name" value="AMP-bd_C_sf"/>
</dbReference>
<reference evidence="6" key="1">
    <citation type="journal article" date="2019" name="Int. J. Syst. Evol. Microbiol.">
        <title>The Global Catalogue of Microorganisms (GCM) 10K type strain sequencing project: providing services to taxonomists for standard genome sequencing and annotation.</title>
        <authorList>
            <consortium name="The Broad Institute Genomics Platform"/>
            <consortium name="The Broad Institute Genome Sequencing Center for Infectious Disease"/>
            <person name="Wu L."/>
            <person name="Ma J."/>
        </authorList>
    </citation>
    <scope>NUCLEOTIDE SEQUENCE [LARGE SCALE GENOMIC DNA]</scope>
    <source>
        <strain evidence="6">CGMCC 4.7349</strain>
    </source>
</reference>
<evidence type="ECO:0000256" key="2">
    <source>
        <dbReference type="ARBA" id="ARBA00022598"/>
    </source>
</evidence>
<evidence type="ECO:0000313" key="5">
    <source>
        <dbReference type="EMBL" id="GGO56974.1"/>
    </source>
</evidence>
<dbReference type="PANTHER" id="PTHR43201">
    <property type="entry name" value="ACYL-COA SYNTHETASE"/>
    <property type="match status" value="1"/>
</dbReference>
<evidence type="ECO:0000256" key="1">
    <source>
        <dbReference type="ARBA" id="ARBA00006432"/>
    </source>
</evidence>
<comment type="similarity">
    <text evidence="1">Belongs to the ATP-dependent AMP-binding enzyme family.</text>
</comment>
<dbReference type="Gene3D" id="3.30.300.30">
    <property type="match status" value="1"/>
</dbReference>
<proteinExistence type="inferred from homology"/>
<dbReference type="Pfam" id="PF13193">
    <property type="entry name" value="AMP-binding_C"/>
    <property type="match status" value="1"/>
</dbReference>
<sequence length="561" mass="59545">MAGSRRGCLSATDAGGGACAYDARVRPDGWDGWDGEQGREAVMGTGANVSSGAAARVGFDAVVAADPDRVALVDADGATLTYGELAARVYRLAHALAGLGVGAGDCVAAMLPNSRAFFELRLATGRSGVYFTPFSHHFTTAEVTHVVADSEARVVVVDASLVEVAGPALDAAGVPEGRRVVWGAERVPHGWVDYEELLAAAPATPPPHPRAGGVMLYTSGTTGRPKAVRRALPDAPPGPSPYELDFMARVGVRAGAYTQLSAAPLYHAAPGLFANMAMQLGHTVVLAERPGTEEWLRLIQRHGVQVLFAVPTVLHRLLRLPAEVRARYDVSSLRAVVHGAAPCPPDVKRRAIDWLGPVLYEFYAATEGGVTAASSEEWLARPGTVGLPLAGIDVRILNDEGTAVGVGETGGVYFRLAVPFSYYKDEEKTQRAMRGGYFTAGDQGYVDEDGWLYLRDRRTDLIISGGVNVYPAEVEAVLISHPDVADVAVVGVPDEEWGHRVAAVVQTEAGVRGDDGLAARLVEHCRGALAGFKVPRVIEFRERVPRSAAGKVLRRELRVTP</sequence>
<dbReference type="Pfam" id="PF00501">
    <property type="entry name" value="AMP-binding"/>
    <property type="match status" value="1"/>
</dbReference>
<organism evidence="5 6">
    <name type="scientific">Streptomyces lasiicapitis</name>
    <dbReference type="NCBI Taxonomy" id="1923961"/>
    <lineage>
        <taxon>Bacteria</taxon>
        <taxon>Bacillati</taxon>
        <taxon>Actinomycetota</taxon>
        <taxon>Actinomycetes</taxon>
        <taxon>Kitasatosporales</taxon>
        <taxon>Streptomycetaceae</taxon>
        <taxon>Streptomyces</taxon>
    </lineage>
</organism>
<keyword evidence="6" id="KW-1185">Reference proteome</keyword>
<comment type="caution">
    <text evidence="5">The sequence shown here is derived from an EMBL/GenBank/DDBJ whole genome shotgun (WGS) entry which is preliminary data.</text>
</comment>
<protein>
    <submittedName>
        <fullName evidence="5">Long-chain acyl-CoA synthetase</fullName>
    </submittedName>
</protein>
<accession>A0ABQ2MS16</accession>
<dbReference type="SUPFAM" id="SSF56801">
    <property type="entry name" value="Acetyl-CoA synthetase-like"/>
    <property type="match status" value="1"/>
</dbReference>
<name>A0ABQ2MS16_9ACTN</name>
<gene>
    <name evidence="5" type="primary">fadD</name>
    <name evidence="5" type="ORF">GCM10012286_72710</name>
</gene>
<feature type="domain" description="AMP-binding enzyme C-terminal" evidence="4">
    <location>
        <begin position="473"/>
        <end position="551"/>
    </location>
</feature>
<dbReference type="InterPro" id="IPR025110">
    <property type="entry name" value="AMP-bd_C"/>
</dbReference>
<dbReference type="EMBL" id="BMNG01000020">
    <property type="protein sequence ID" value="GGO56974.1"/>
    <property type="molecule type" value="Genomic_DNA"/>
</dbReference>
<evidence type="ECO:0000259" key="4">
    <source>
        <dbReference type="Pfam" id="PF13193"/>
    </source>
</evidence>